<reference evidence="7 8" key="2">
    <citation type="submission" date="2020-08" db="EMBL/GenBank/DDBJ databases">
        <authorList>
            <person name="Ueki A."/>
            <person name="Tonouchi A."/>
        </authorList>
    </citation>
    <scope>NUCLEOTIDE SEQUENCE [LARGE SCALE GENOMIC DNA]</scope>
    <source>
        <strain evidence="7 8">CTTW</strain>
    </source>
</reference>
<dbReference type="InterPro" id="IPR013783">
    <property type="entry name" value="Ig-like_fold"/>
</dbReference>
<name>A0A7I8DH81_9FIRM</name>
<dbReference type="GO" id="GO:0005975">
    <property type="term" value="P:carbohydrate metabolic process"/>
    <property type="evidence" value="ECO:0007669"/>
    <property type="project" value="InterPro"/>
</dbReference>
<feature type="domain" description="Glycoside hydrolase family 2 catalytic" evidence="5">
    <location>
        <begin position="334"/>
        <end position="476"/>
    </location>
</feature>
<protein>
    <submittedName>
        <fullName evidence="7">Glycosyl hydrolase</fullName>
    </submittedName>
</protein>
<gene>
    <name evidence="7" type="ORF">bsdcttw_08940</name>
</gene>
<dbReference type="PANTHER" id="PTHR42732">
    <property type="entry name" value="BETA-GALACTOSIDASE"/>
    <property type="match status" value="1"/>
</dbReference>
<proteinExistence type="inferred from homology"/>
<dbReference type="InterPro" id="IPR008979">
    <property type="entry name" value="Galactose-bd-like_sf"/>
</dbReference>
<dbReference type="Gene3D" id="2.60.40.10">
    <property type="entry name" value="Immunoglobulins"/>
    <property type="match status" value="1"/>
</dbReference>
<evidence type="ECO:0000259" key="4">
    <source>
        <dbReference type="Pfam" id="PF00703"/>
    </source>
</evidence>
<reference evidence="7 8" key="1">
    <citation type="submission" date="2020-08" db="EMBL/GenBank/DDBJ databases">
        <title>Draft genome sequencing of an Anaerocolumna strain isolated from anoxic soil subjected to BSD treatment.</title>
        <authorList>
            <person name="Uek A."/>
            <person name="Tonouchi A."/>
        </authorList>
    </citation>
    <scope>NUCLEOTIDE SEQUENCE [LARGE SCALE GENOMIC DNA]</scope>
    <source>
        <strain evidence="7 8">CTTW</strain>
    </source>
</reference>
<feature type="domain" description="Glycosyl hydrolases family 2 sugar binding" evidence="6">
    <location>
        <begin position="95"/>
        <end position="194"/>
    </location>
</feature>
<dbReference type="EMBL" id="AP023368">
    <property type="protein sequence ID" value="BCJ97853.1"/>
    <property type="molecule type" value="Genomic_DNA"/>
</dbReference>
<sequence length="594" mass="69354">MIQDYIKMFIIKSKKASTNQLYTKWGEEQRTKTLTEYPRPQLKRDSYIPLNGLWNYAITKNAKFPGRFDGRIVVPFSPESILSRVNKQIMPKDYLWYERKFNVKELKANSRLILHFGAVDQYARVFVNRKKVTSHTGGYLPFSVDITDMLVKGKNELHVLARDLSDTSYHCRGKQKLLRGGMFYTAQSGIWQSVWMEWVPDYYIKSLRITPLYEKSMVQLEITMNGRKEEADVPVWIQVTDKEQIIISKEESGNKFLIPMPGFIPWSPENPYLYGLTVVVGEDKIDSYFAMRKVEVKKDEEGTLRIFLNDKAYFQNGVLDQGYWPDGLYTSPSDEAMVQDILAMKKLGFNMLRKHIKVEPLRWYYHCDRLGMLVWQDMVNGGGRYNMLFLGYLPNFFPKAADRIKDSRYSLFSRKNERGRQEWQEDMVGTIEHLYNCPSIVVWVPFNEGWGQFDAKEAVDLIKKLDPTRLVDQASGWFDQKGGDFKSIHNYFRKLRIVTEERAVVLSEFAGFACPVSDHMFSKNIYGYKIYKNREDLEKALYKLYKEELPALIKKGLSAAVFTQLSDVEDEINGLMTYDRKVLKVEKLPKLPCS</sequence>
<evidence type="ECO:0000259" key="5">
    <source>
        <dbReference type="Pfam" id="PF02836"/>
    </source>
</evidence>
<dbReference type="Proteomes" id="UP000515703">
    <property type="component" value="Chromosome"/>
</dbReference>
<evidence type="ECO:0000313" key="8">
    <source>
        <dbReference type="Proteomes" id="UP000515703"/>
    </source>
</evidence>
<dbReference type="KEGG" id="acht:bsdcttw_08940"/>
<dbReference type="SUPFAM" id="SSF49303">
    <property type="entry name" value="beta-Galactosidase/glucuronidase domain"/>
    <property type="match status" value="1"/>
</dbReference>
<feature type="domain" description="Glycoside hydrolase family 2 immunoglobulin-like beta-sandwich" evidence="4">
    <location>
        <begin position="203"/>
        <end position="292"/>
    </location>
</feature>
<evidence type="ECO:0000256" key="1">
    <source>
        <dbReference type="ARBA" id="ARBA00007401"/>
    </source>
</evidence>
<dbReference type="GO" id="GO:0004553">
    <property type="term" value="F:hydrolase activity, hydrolyzing O-glycosyl compounds"/>
    <property type="evidence" value="ECO:0007669"/>
    <property type="project" value="InterPro"/>
</dbReference>
<dbReference type="Gene3D" id="3.20.20.80">
    <property type="entry name" value="Glycosidases"/>
    <property type="match status" value="1"/>
</dbReference>
<dbReference type="SUPFAM" id="SSF51445">
    <property type="entry name" value="(Trans)glycosidases"/>
    <property type="match status" value="1"/>
</dbReference>
<evidence type="ECO:0000259" key="6">
    <source>
        <dbReference type="Pfam" id="PF02837"/>
    </source>
</evidence>
<dbReference type="InterPro" id="IPR017853">
    <property type="entry name" value="GH"/>
</dbReference>
<dbReference type="InterPro" id="IPR006104">
    <property type="entry name" value="Glyco_hydro_2_N"/>
</dbReference>
<evidence type="ECO:0000313" key="7">
    <source>
        <dbReference type="EMBL" id="BCJ97853.1"/>
    </source>
</evidence>
<dbReference type="InterPro" id="IPR036156">
    <property type="entry name" value="Beta-gal/glucu_dom_sf"/>
</dbReference>
<dbReference type="SUPFAM" id="SSF49785">
    <property type="entry name" value="Galactose-binding domain-like"/>
    <property type="match status" value="1"/>
</dbReference>
<dbReference type="Pfam" id="PF00703">
    <property type="entry name" value="Glyco_hydro_2"/>
    <property type="match status" value="1"/>
</dbReference>
<dbReference type="InterPro" id="IPR006102">
    <property type="entry name" value="Ig-like_GH2"/>
</dbReference>
<dbReference type="InterPro" id="IPR051913">
    <property type="entry name" value="GH2_Domain-Containing"/>
</dbReference>
<dbReference type="AlphaFoldDB" id="A0A7I8DH81"/>
<keyword evidence="2 7" id="KW-0378">Hydrolase</keyword>
<dbReference type="Gene3D" id="2.60.120.260">
    <property type="entry name" value="Galactose-binding domain-like"/>
    <property type="match status" value="1"/>
</dbReference>
<keyword evidence="8" id="KW-1185">Reference proteome</keyword>
<dbReference type="PANTHER" id="PTHR42732:SF2">
    <property type="entry name" value="BETA-MANNOSIDASE"/>
    <property type="match status" value="1"/>
</dbReference>
<keyword evidence="3" id="KW-0326">Glycosidase</keyword>
<dbReference type="Pfam" id="PF02836">
    <property type="entry name" value="Glyco_hydro_2_C"/>
    <property type="match status" value="1"/>
</dbReference>
<organism evidence="7 8">
    <name type="scientific">Anaerocolumna chitinilytica</name>
    <dbReference type="NCBI Taxonomy" id="1727145"/>
    <lineage>
        <taxon>Bacteria</taxon>
        <taxon>Bacillati</taxon>
        <taxon>Bacillota</taxon>
        <taxon>Clostridia</taxon>
        <taxon>Lachnospirales</taxon>
        <taxon>Lachnospiraceae</taxon>
        <taxon>Anaerocolumna</taxon>
    </lineage>
</organism>
<dbReference type="Pfam" id="PF02837">
    <property type="entry name" value="Glyco_hydro_2_N"/>
    <property type="match status" value="1"/>
</dbReference>
<evidence type="ECO:0000256" key="3">
    <source>
        <dbReference type="ARBA" id="ARBA00023295"/>
    </source>
</evidence>
<evidence type="ECO:0000256" key="2">
    <source>
        <dbReference type="ARBA" id="ARBA00022801"/>
    </source>
</evidence>
<dbReference type="RefSeq" id="WP_225903793.1">
    <property type="nucleotide sequence ID" value="NZ_AP023368.1"/>
</dbReference>
<accession>A0A7I8DH81</accession>
<comment type="similarity">
    <text evidence="1">Belongs to the glycosyl hydrolase 2 family.</text>
</comment>
<dbReference type="InterPro" id="IPR006103">
    <property type="entry name" value="Glyco_hydro_2_cat"/>
</dbReference>